<keyword evidence="1 6" id="KW-0285">Flavoprotein</keyword>
<keyword evidence="4" id="KW-0503">Monooxygenase</keyword>
<dbReference type="PANTHER" id="PTHR30011:SF16">
    <property type="entry name" value="C2H2 FINGER DOMAIN TRANSCRIPTION FACTOR (EUROFUNG)-RELATED"/>
    <property type="match status" value="1"/>
</dbReference>
<dbReference type="InterPro" id="IPR016215">
    <property type="entry name" value="NTA_MOA"/>
</dbReference>
<dbReference type="NCBIfam" id="TIGR03860">
    <property type="entry name" value="FMN_nitrolo"/>
    <property type="match status" value="1"/>
</dbReference>
<gene>
    <name evidence="8" type="ORF">I6H06_03430</name>
    <name evidence="9" type="ORF">NFI99_01335</name>
</gene>
<evidence type="ECO:0000256" key="3">
    <source>
        <dbReference type="ARBA" id="ARBA00023002"/>
    </source>
</evidence>
<dbReference type="Pfam" id="PF00296">
    <property type="entry name" value="Bac_luciferase"/>
    <property type="match status" value="1"/>
</dbReference>
<dbReference type="CDD" id="cd01095">
    <property type="entry name" value="Nitrilotriacetate_monoxgenase"/>
    <property type="match status" value="1"/>
</dbReference>
<feature type="binding site" evidence="6">
    <location>
        <position position="217"/>
    </location>
    <ligand>
        <name>FMN</name>
        <dbReference type="ChEBI" id="CHEBI:58210"/>
    </ligand>
</feature>
<name>A0AAP9XXZ0_BURGL</name>
<evidence type="ECO:0000256" key="4">
    <source>
        <dbReference type="ARBA" id="ARBA00023033"/>
    </source>
</evidence>
<proteinExistence type="inferred from homology"/>
<protein>
    <submittedName>
        <fullName evidence="8">LLM class flavin-dependent oxidoreductase</fullName>
    </submittedName>
</protein>
<evidence type="ECO:0000259" key="7">
    <source>
        <dbReference type="Pfam" id="PF00296"/>
    </source>
</evidence>
<evidence type="ECO:0000313" key="9">
    <source>
        <dbReference type="EMBL" id="USS43160.1"/>
    </source>
</evidence>
<dbReference type="GO" id="GO:0004497">
    <property type="term" value="F:monooxygenase activity"/>
    <property type="evidence" value="ECO:0007669"/>
    <property type="project" value="UniProtKB-KW"/>
</dbReference>
<organism evidence="8 10">
    <name type="scientific">Burkholderia glumae</name>
    <name type="common">Pseudomonas glumae</name>
    <dbReference type="NCBI Taxonomy" id="337"/>
    <lineage>
        <taxon>Bacteria</taxon>
        <taxon>Pseudomonadati</taxon>
        <taxon>Pseudomonadota</taxon>
        <taxon>Betaproteobacteria</taxon>
        <taxon>Burkholderiales</taxon>
        <taxon>Burkholderiaceae</taxon>
        <taxon>Burkholderia</taxon>
    </lineage>
</organism>
<evidence type="ECO:0000313" key="11">
    <source>
        <dbReference type="Proteomes" id="UP001056386"/>
    </source>
</evidence>
<keyword evidence="11" id="KW-1185">Reference proteome</keyword>
<dbReference type="AlphaFoldDB" id="A0AAP9XXZ0"/>
<dbReference type="PIRSF" id="PIRSF000337">
    <property type="entry name" value="NTA_MOA"/>
    <property type="match status" value="1"/>
</dbReference>
<dbReference type="RefSeq" id="WP_012733143.1">
    <property type="nucleotide sequence ID" value="NZ_CP021075.1"/>
</dbReference>
<reference evidence="8 10" key="1">
    <citation type="submission" date="2020-12" db="EMBL/GenBank/DDBJ databases">
        <title>FDA dAtabase for Regulatory Grade micrObial Sequences (FDA-ARGOS): Supporting development and validation of Infectious Disease Dx tests.</title>
        <authorList>
            <person name="Minogue T."/>
            <person name="Wolcott M."/>
            <person name="Wasieloski L."/>
            <person name="Aguilar W."/>
            <person name="Moore D."/>
            <person name="Jaissle J."/>
            <person name="Tallon L."/>
            <person name="Sadzewicz L."/>
            <person name="Zhao X."/>
            <person name="Boylan J."/>
            <person name="Ott S."/>
            <person name="Bowen H."/>
            <person name="Vavikolanu K."/>
            <person name="Mehta A."/>
            <person name="Aluvathingal J."/>
            <person name="Nadendla S."/>
            <person name="Yan Y."/>
            <person name="Sichtig H."/>
        </authorList>
    </citation>
    <scope>NUCLEOTIDE SEQUENCE [LARGE SCALE GENOMIC DNA]</scope>
    <source>
        <strain evidence="8 10">FDAARGOS_949</strain>
    </source>
</reference>
<dbReference type="GeneID" id="45693468"/>
<feature type="binding site" evidence="6">
    <location>
        <position position="143"/>
    </location>
    <ligand>
        <name>FMN</name>
        <dbReference type="ChEBI" id="CHEBI:58210"/>
    </ligand>
</feature>
<evidence type="ECO:0000256" key="2">
    <source>
        <dbReference type="ARBA" id="ARBA00022643"/>
    </source>
</evidence>
<feature type="binding site" evidence="6">
    <location>
        <position position="218"/>
    </location>
    <ligand>
        <name>FMN</name>
        <dbReference type="ChEBI" id="CHEBI:58210"/>
    </ligand>
</feature>
<dbReference type="SUPFAM" id="SSF51679">
    <property type="entry name" value="Bacterial luciferase-like"/>
    <property type="match status" value="1"/>
</dbReference>
<feature type="binding site" evidence="6">
    <location>
        <position position="147"/>
    </location>
    <ligand>
        <name>FMN</name>
        <dbReference type="ChEBI" id="CHEBI:58210"/>
    </ligand>
</feature>
<keyword evidence="2 6" id="KW-0288">FMN</keyword>
<feature type="binding site" evidence="6">
    <location>
        <position position="57"/>
    </location>
    <ligand>
        <name>FMN</name>
        <dbReference type="ChEBI" id="CHEBI:58210"/>
    </ligand>
</feature>
<dbReference type="EMBL" id="CP099583">
    <property type="protein sequence ID" value="USS43160.1"/>
    <property type="molecule type" value="Genomic_DNA"/>
</dbReference>
<evidence type="ECO:0000313" key="8">
    <source>
        <dbReference type="EMBL" id="QPQ90801.1"/>
    </source>
</evidence>
<dbReference type="EMBL" id="CP065600">
    <property type="protein sequence ID" value="QPQ90801.1"/>
    <property type="molecule type" value="Genomic_DNA"/>
</dbReference>
<evidence type="ECO:0000313" key="10">
    <source>
        <dbReference type="Proteomes" id="UP000594892"/>
    </source>
</evidence>
<dbReference type="Proteomes" id="UP001056386">
    <property type="component" value="Chromosome 2"/>
</dbReference>
<dbReference type="Proteomes" id="UP000594892">
    <property type="component" value="Chromosome 1"/>
</dbReference>
<comment type="similarity">
    <text evidence="5">Belongs to the NtaA/SnaA/DszA monooxygenase family.</text>
</comment>
<feature type="domain" description="Luciferase-like" evidence="7">
    <location>
        <begin position="29"/>
        <end position="386"/>
    </location>
</feature>
<dbReference type="InterPro" id="IPR036661">
    <property type="entry name" value="Luciferase-like_sf"/>
</dbReference>
<dbReference type="InterPro" id="IPR011251">
    <property type="entry name" value="Luciferase-like_dom"/>
</dbReference>
<sequence length="449" mass="49200">MQKKRIHLGVLIQGPGANMNAWKHPSVPPDASVNFEFYAERTRAAEAAGIAFAFIADGLFITEKSAPHFLNRFEPISLLSALAALTTKIGLVGTVSSPYAEPFNVARQFASLDLISRGRAGWNVVTSSLEGTARNYGREHPDHAARYEIAAEHIDVVQGLWDSWDDDALVRDRATGRFFDPAGLHRLDHRGRYYSVDGPLNIRRSPQGQPVIFQAGSSGDGIAFAGRYADAVFSNGGTFDDALTFYRRVKQAAAQAGRDPEHVKVFPGIGPIVGATEAEADDKYRQVRDLLSPNEALAYLGHFFQQHDFSAYPLDGPFPEIGELGNDGFRSTTDNIKRLARERRLTLREVAYEVATRRSNIGTSEAFIGTPERVADEMIRWVEAGAADGFMLGLPVVGFGLDDMIRHVLPVLAARGYFDPVLRGATLRDHLGLPYRESRYAAAAQAAAI</sequence>
<dbReference type="InterPro" id="IPR051260">
    <property type="entry name" value="Diverse_substr_monoxygenases"/>
</dbReference>
<dbReference type="PANTHER" id="PTHR30011">
    <property type="entry name" value="ALKANESULFONATE MONOOXYGENASE-RELATED"/>
    <property type="match status" value="1"/>
</dbReference>
<keyword evidence="3" id="KW-0560">Oxidoreductase</keyword>
<reference evidence="9" key="2">
    <citation type="submission" date="2022-06" db="EMBL/GenBank/DDBJ databases">
        <title>Draft genome sequence of Burkholderia glumae strain GR20004 isolated from rice panicle showing bacterial panicle blight.</title>
        <authorList>
            <person name="Choi S.Y."/>
            <person name="Lee Y.H."/>
        </authorList>
    </citation>
    <scope>NUCLEOTIDE SEQUENCE</scope>
    <source>
        <strain evidence="9">GR20004</strain>
    </source>
</reference>
<dbReference type="Gene3D" id="3.20.20.30">
    <property type="entry name" value="Luciferase-like domain"/>
    <property type="match status" value="1"/>
</dbReference>
<feature type="binding site" evidence="6">
    <location>
        <position position="94"/>
    </location>
    <ligand>
        <name>FMN</name>
        <dbReference type="ChEBI" id="CHEBI:58210"/>
    </ligand>
</feature>
<dbReference type="GO" id="GO:0016705">
    <property type="term" value="F:oxidoreductase activity, acting on paired donors, with incorporation or reduction of molecular oxygen"/>
    <property type="evidence" value="ECO:0007669"/>
    <property type="project" value="InterPro"/>
</dbReference>
<evidence type="ECO:0000256" key="1">
    <source>
        <dbReference type="ARBA" id="ARBA00022630"/>
    </source>
</evidence>
<evidence type="ECO:0000256" key="5">
    <source>
        <dbReference type="ARBA" id="ARBA00033748"/>
    </source>
</evidence>
<evidence type="ECO:0000256" key="6">
    <source>
        <dbReference type="PIRSR" id="PIRSR000337-1"/>
    </source>
</evidence>
<accession>A0AAP9XXZ0</accession>